<feature type="compositionally biased region" description="Polar residues" evidence="1">
    <location>
        <begin position="236"/>
        <end position="255"/>
    </location>
</feature>
<sequence length="603" mass="66937">MANLTTLLSHVVEIPKGQSVAACGVCSMQGHLTDKCPQLIENGGWESANAVDFQGHSQQHNDPYSNTYNPGWRDHQNFKWREAQQSTQQGGFQPQPPGMYQRPYVPTQVQPQSTQTNSGTSVDNDPIVQLLTSLVQGQQNQNKTMLNQAKEVDELKKQMGQMAEFMGQIKEQGKLPSITVVNPRGGFESVKAITLKSGKEVGTDPQPSKSAQTKDEKLQQEEDVQHTPTGRKETTLPCTSTLPNPCNLSTTGKKGSNSVNSNVIPPNAPFLRRFMQAQNEESEKDILETFRKVQVNIPLLDAIKQIPKYAKFLKKLCTTRNRIQEKEVVHVNENVSTMLQRKLPPKCKDPGSFTIPYIIGNTMFEHAMLDLGASINVMPYSVYESMNLGELKHDGVVIQLANRSNAYPKGVLDDVLVQVDHLIFPTDFYMLDMENAAHFPPPSILLGRPFMKTAQTKIDVAKGALTMAFGGDMIHFKILESNVNLTDVRSCFVIDVVENIGQEPSTPTKKDEFPITNEEEIGVEHKEHTTNLQMHNLAESTFGKSVYSAVTSLQHIGKPPIPISIPISTNRLLPCMVQVPNRIQAGGNDYIDLRMLNAPIGKD</sequence>
<dbReference type="AlphaFoldDB" id="A0A540L529"/>
<name>A0A540L529_MALBA</name>
<proteinExistence type="predicted"/>
<feature type="compositionally biased region" description="Basic and acidic residues" evidence="1">
    <location>
        <begin position="212"/>
        <end position="234"/>
    </location>
</feature>
<evidence type="ECO:0008006" key="4">
    <source>
        <dbReference type="Google" id="ProtNLM"/>
    </source>
</evidence>
<keyword evidence="3" id="KW-1185">Reference proteome</keyword>
<dbReference type="PANTHER" id="PTHR33067">
    <property type="entry name" value="RNA-DIRECTED DNA POLYMERASE-RELATED"/>
    <property type="match status" value="1"/>
</dbReference>
<evidence type="ECO:0000313" key="3">
    <source>
        <dbReference type="Proteomes" id="UP000315295"/>
    </source>
</evidence>
<evidence type="ECO:0000313" key="2">
    <source>
        <dbReference type="EMBL" id="TQD81555.1"/>
    </source>
</evidence>
<accession>A0A540L529</accession>
<protein>
    <recommendedName>
        <fullName evidence="4">Retrotransposon gag protein</fullName>
    </recommendedName>
</protein>
<dbReference type="Proteomes" id="UP000315295">
    <property type="component" value="Unassembled WGS sequence"/>
</dbReference>
<dbReference type="InterPro" id="IPR021109">
    <property type="entry name" value="Peptidase_aspartic_dom_sf"/>
</dbReference>
<dbReference type="Gene3D" id="2.40.70.10">
    <property type="entry name" value="Acid Proteases"/>
    <property type="match status" value="1"/>
</dbReference>
<feature type="region of interest" description="Disordered" evidence="1">
    <location>
        <begin position="196"/>
        <end position="266"/>
    </location>
</feature>
<dbReference type="EMBL" id="VIEB01000761">
    <property type="protein sequence ID" value="TQD81555.1"/>
    <property type="molecule type" value="Genomic_DNA"/>
</dbReference>
<comment type="caution">
    <text evidence="2">The sequence shown here is derived from an EMBL/GenBank/DDBJ whole genome shotgun (WGS) entry which is preliminary data.</text>
</comment>
<feature type="region of interest" description="Disordered" evidence="1">
    <location>
        <begin position="81"/>
        <end position="123"/>
    </location>
</feature>
<organism evidence="2 3">
    <name type="scientific">Malus baccata</name>
    <name type="common">Siberian crab apple</name>
    <name type="synonym">Pyrus baccata</name>
    <dbReference type="NCBI Taxonomy" id="106549"/>
    <lineage>
        <taxon>Eukaryota</taxon>
        <taxon>Viridiplantae</taxon>
        <taxon>Streptophyta</taxon>
        <taxon>Embryophyta</taxon>
        <taxon>Tracheophyta</taxon>
        <taxon>Spermatophyta</taxon>
        <taxon>Magnoliopsida</taxon>
        <taxon>eudicotyledons</taxon>
        <taxon>Gunneridae</taxon>
        <taxon>Pentapetalae</taxon>
        <taxon>rosids</taxon>
        <taxon>fabids</taxon>
        <taxon>Rosales</taxon>
        <taxon>Rosaceae</taxon>
        <taxon>Amygdaloideae</taxon>
        <taxon>Maleae</taxon>
        <taxon>Malus</taxon>
    </lineage>
</organism>
<evidence type="ECO:0000256" key="1">
    <source>
        <dbReference type="SAM" id="MobiDB-lite"/>
    </source>
</evidence>
<feature type="compositionally biased region" description="Low complexity" evidence="1">
    <location>
        <begin position="84"/>
        <end position="116"/>
    </location>
</feature>
<dbReference type="SUPFAM" id="SSF50630">
    <property type="entry name" value="Acid proteases"/>
    <property type="match status" value="1"/>
</dbReference>
<reference evidence="2 3" key="1">
    <citation type="journal article" date="2019" name="G3 (Bethesda)">
        <title>Sequencing of a Wild Apple (Malus baccata) Genome Unravels the Differences Between Cultivated and Wild Apple Species Regarding Disease Resistance and Cold Tolerance.</title>
        <authorList>
            <person name="Chen X."/>
        </authorList>
    </citation>
    <scope>NUCLEOTIDE SEQUENCE [LARGE SCALE GENOMIC DNA]</scope>
    <source>
        <strain evidence="3">cv. Shandingzi</strain>
        <tissue evidence="2">Leaves</tissue>
    </source>
</reference>
<dbReference type="PANTHER" id="PTHR33067:SF15">
    <property type="entry name" value="RNA-DIRECTED DNA POLYMERASE"/>
    <property type="match status" value="1"/>
</dbReference>
<gene>
    <name evidence="2" type="ORF">C1H46_032887</name>
</gene>
<dbReference type="CDD" id="cd00303">
    <property type="entry name" value="retropepsin_like"/>
    <property type="match status" value="1"/>
</dbReference>